<evidence type="ECO:0000256" key="3">
    <source>
        <dbReference type="PROSITE-ProRule" id="PRU00221"/>
    </source>
</evidence>
<keyword evidence="6" id="KW-1185">Reference proteome</keyword>
<keyword evidence="2" id="KW-0677">Repeat</keyword>
<feature type="compositionally biased region" description="Low complexity" evidence="4">
    <location>
        <begin position="129"/>
        <end position="142"/>
    </location>
</feature>
<feature type="repeat" description="WD" evidence="3">
    <location>
        <begin position="222"/>
        <end position="263"/>
    </location>
</feature>
<dbReference type="PANTHER" id="PTHR19919">
    <property type="entry name" value="WD REPEAT CONTAINING PROTEIN"/>
    <property type="match status" value="1"/>
</dbReference>
<evidence type="ECO:0000256" key="4">
    <source>
        <dbReference type="SAM" id="MobiDB-lite"/>
    </source>
</evidence>
<dbReference type="InterPro" id="IPR036322">
    <property type="entry name" value="WD40_repeat_dom_sf"/>
</dbReference>
<comment type="caution">
    <text evidence="5">The sequence shown here is derived from an EMBL/GenBank/DDBJ whole genome shotgun (WGS) entry which is preliminary data.</text>
</comment>
<sequence>MEPDSQFRLAIGSYVEQYNNTVQILKTRSLFVDEDATHSEKQQYHQFHHHSQHQQNPQQPNSTIQIYSACEIEHPYPCTKILWSPMAMSAGKSAGGGASSYSSNSYGNRDLLATTGDYLRLWSVAEDTTGSTTTNTKQKQQEGSGGGGEDDDDEGNDGGEKKGLLIPKREALLINNNRNSEYCSPLTSMDWNEYDPSMIITSSIDTTCTLWDINTQIVKTQVIAHDKEVFDLSFSRGTDIFASVGADGSVRLFDLRSLEHSTIIYETQNLEPLLRLEWNKQDPNYLATFKVDSQYTIILDIRQPCTPVAILGGHAGCVNAVAWAPHSSCHICTAADDSQALIWDISGMSKRPVEDPILAYNAEGEVNNLVWSSSQPDWVSIAFADKLQILRV</sequence>
<dbReference type="PROSITE" id="PS00678">
    <property type="entry name" value="WD_REPEATS_1"/>
    <property type="match status" value="1"/>
</dbReference>
<protein>
    <submittedName>
        <fullName evidence="5">Uncharacterized protein</fullName>
    </submittedName>
</protein>
<dbReference type="InterPro" id="IPR019775">
    <property type="entry name" value="WD40_repeat_CS"/>
</dbReference>
<feature type="region of interest" description="Disordered" evidence="4">
    <location>
        <begin position="129"/>
        <end position="162"/>
    </location>
</feature>
<evidence type="ECO:0000313" key="5">
    <source>
        <dbReference type="EMBL" id="KAL3759741.1"/>
    </source>
</evidence>
<gene>
    <name evidence="5" type="ORF">ACHAWU_008235</name>
</gene>
<evidence type="ECO:0000313" key="6">
    <source>
        <dbReference type="Proteomes" id="UP001530293"/>
    </source>
</evidence>
<dbReference type="PROSITE" id="PS50294">
    <property type="entry name" value="WD_REPEATS_REGION"/>
    <property type="match status" value="2"/>
</dbReference>
<evidence type="ECO:0000256" key="2">
    <source>
        <dbReference type="ARBA" id="ARBA00022737"/>
    </source>
</evidence>
<dbReference type="Pfam" id="PF00400">
    <property type="entry name" value="WD40"/>
    <property type="match status" value="2"/>
</dbReference>
<reference evidence="5 6" key="1">
    <citation type="submission" date="2024-10" db="EMBL/GenBank/DDBJ databases">
        <title>Updated reference genomes for cyclostephanoid diatoms.</title>
        <authorList>
            <person name="Roberts W.R."/>
            <person name="Alverson A.J."/>
        </authorList>
    </citation>
    <scope>NUCLEOTIDE SEQUENCE [LARGE SCALE GENOMIC DNA]</scope>
    <source>
        <strain evidence="5 6">AJA232-27</strain>
    </source>
</reference>
<organism evidence="5 6">
    <name type="scientific">Discostella pseudostelligera</name>
    <dbReference type="NCBI Taxonomy" id="259834"/>
    <lineage>
        <taxon>Eukaryota</taxon>
        <taxon>Sar</taxon>
        <taxon>Stramenopiles</taxon>
        <taxon>Ochrophyta</taxon>
        <taxon>Bacillariophyta</taxon>
        <taxon>Coscinodiscophyceae</taxon>
        <taxon>Thalassiosirophycidae</taxon>
        <taxon>Stephanodiscales</taxon>
        <taxon>Stephanodiscaceae</taxon>
        <taxon>Discostella</taxon>
    </lineage>
</organism>
<dbReference type="AlphaFoldDB" id="A0ABD3MCT4"/>
<dbReference type="SUPFAM" id="SSF50978">
    <property type="entry name" value="WD40 repeat-like"/>
    <property type="match status" value="1"/>
</dbReference>
<dbReference type="SMART" id="SM00320">
    <property type="entry name" value="WD40"/>
    <property type="match status" value="4"/>
</dbReference>
<keyword evidence="1 3" id="KW-0853">WD repeat</keyword>
<proteinExistence type="predicted"/>
<evidence type="ECO:0000256" key="1">
    <source>
        <dbReference type="ARBA" id="ARBA00022574"/>
    </source>
</evidence>
<dbReference type="PROSITE" id="PS50082">
    <property type="entry name" value="WD_REPEATS_2"/>
    <property type="match status" value="2"/>
</dbReference>
<dbReference type="InterPro" id="IPR001680">
    <property type="entry name" value="WD40_rpt"/>
</dbReference>
<dbReference type="InterPro" id="IPR045159">
    <property type="entry name" value="DCAF7-like"/>
</dbReference>
<feature type="compositionally biased region" description="Acidic residues" evidence="4">
    <location>
        <begin position="148"/>
        <end position="157"/>
    </location>
</feature>
<dbReference type="InterPro" id="IPR015943">
    <property type="entry name" value="WD40/YVTN_repeat-like_dom_sf"/>
</dbReference>
<accession>A0ABD3MCT4</accession>
<name>A0ABD3MCT4_9STRA</name>
<feature type="repeat" description="WD" evidence="3">
    <location>
        <begin position="311"/>
        <end position="346"/>
    </location>
</feature>
<dbReference type="Gene3D" id="2.130.10.10">
    <property type="entry name" value="YVTN repeat-like/Quinoprotein amine dehydrogenase"/>
    <property type="match status" value="1"/>
</dbReference>
<feature type="region of interest" description="Disordered" evidence="4">
    <location>
        <begin position="36"/>
        <end position="61"/>
    </location>
</feature>
<dbReference type="EMBL" id="JALLBG020000197">
    <property type="protein sequence ID" value="KAL3759741.1"/>
    <property type="molecule type" value="Genomic_DNA"/>
</dbReference>
<dbReference type="Proteomes" id="UP001530293">
    <property type="component" value="Unassembled WGS sequence"/>
</dbReference>